<organism evidence="1 2">
    <name type="scientific">Ascobolus immersus RN42</name>
    <dbReference type="NCBI Taxonomy" id="1160509"/>
    <lineage>
        <taxon>Eukaryota</taxon>
        <taxon>Fungi</taxon>
        <taxon>Dikarya</taxon>
        <taxon>Ascomycota</taxon>
        <taxon>Pezizomycotina</taxon>
        <taxon>Pezizomycetes</taxon>
        <taxon>Pezizales</taxon>
        <taxon>Ascobolaceae</taxon>
        <taxon>Ascobolus</taxon>
    </lineage>
</organism>
<keyword evidence="2" id="KW-1185">Reference proteome</keyword>
<protein>
    <recommendedName>
        <fullName evidence="3">F-box domain-containing protein</fullName>
    </recommendedName>
</protein>
<name>A0A3N4IEK5_ASCIM</name>
<gene>
    <name evidence="1" type="ORF">BJ508DRAFT_323482</name>
</gene>
<dbReference type="EMBL" id="ML119658">
    <property type="protein sequence ID" value="RPA84572.1"/>
    <property type="molecule type" value="Genomic_DNA"/>
</dbReference>
<accession>A0A3N4IEK5</accession>
<proteinExistence type="predicted"/>
<dbReference type="AlphaFoldDB" id="A0A3N4IEK5"/>
<dbReference type="SUPFAM" id="SSF81383">
    <property type="entry name" value="F-box domain"/>
    <property type="match status" value="1"/>
</dbReference>
<evidence type="ECO:0008006" key="3">
    <source>
        <dbReference type="Google" id="ProtNLM"/>
    </source>
</evidence>
<reference evidence="1 2" key="1">
    <citation type="journal article" date="2018" name="Nat. Ecol. Evol.">
        <title>Pezizomycetes genomes reveal the molecular basis of ectomycorrhizal truffle lifestyle.</title>
        <authorList>
            <person name="Murat C."/>
            <person name="Payen T."/>
            <person name="Noel B."/>
            <person name="Kuo A."/>
            <person name="Morin E."/>
            <person name="Chen J."/>
            <person name="Kohler A."/>
            <person name="Krizsan K."/>
            <person name="Balestrini R."/>
            <person name="Da Silva C."/>
            <person name="Montanini B."/>
            <person name="Hainaut M."/>
            <person name="Levati E."/>
            <person name="Barry K.W."/>
            <person name="Belfiori B."/>
            <person name="Cichocki N."/>
            <person name="Clum A."/>
            <person name="Dockter R.B."/>
            <person name="Fauchery L."/>
            <person name="Guy J."/>
            <person name="Iotti M."/>
            <person name="Le Tacon F."/>
            <person name="Lindquist E.A."/>
            <person name="Lipzen A."/>
            <person name="Malagnac F."/>
            <person name="Mello A."/>
            <person name="Molinier V."/>
            <person name="Miyauchi S."/>
            <person name="Poulain J."/>
            <person name="Riccioni C."/>
            <person name="Rubini A."/>
            <person name="Sitrit Y."/>
            <person name="Splivallo R."/>
            <person name="Traeger S."/>
            <person name="Wang M."/>
            <person name="Zifcakova L."/>
            <person name="Wipf D."/>
            <person name="Zambonelli A."/>
            <person name="Paolocci F."/>
            <person name="Nowrousian M."/>
            <person name="Ottonello S."/>
            <person name="Baldrian P."/>
            <person name="Spatafora J.W."/>
            <person name="Henrissat B."/>
            <person name="Nagy L.G."/>
            <person name="Aury J.M."/>
            <person name="Wincker P."/>
            <person name="Grigoriev I.V."/>
            <person name="Bonfante P."/>
            <person name="Martin F.M."/>
        </authorList>
    </citation>
    <scope>NUCLEOTIDE SEQUENCE [LARGE SCALE GENOMIC DNA]</scope>
    <source>
        <strain evidence="1 2">RN42</strain>
    </source>
</reference>
<sequence>MSEPTSPAIEAAPPSLLLRAPPEIIILILSRVPDLRSLFALILTTRIFHQLFLDSEARICKILAYRLFPPEARRFLNILRPGALSYSQWITTLKILGLEAFKLRATDEHPSAYERNNLSEYHDTYRLPELLRLSLVRKHYVTPTLDLFSIIRSQPSGGFEVLIPAAERDDDDFERASDGLEFTGANYFGSAEDNGASIDMVVLDADLTIEKETDMQTRAAPLLPGTYIPDFSVPPSSKEFSRIEKAFWNMMYCVKCYHLAEREILKDIDDNGLPSRRPGVMIRFNEIISREACRWNPKLLFIDIKELTEILSVTEHAHIYNVIRHAGSARDALLSWQGLPWAHRLNFSYWLHTVYEARTHKFYNRWDTHGSGKIVFSDIPDEFMLRVLTKYSDTTNIVSGEDVLEEFVKAVWSWALYVGKFAVFDAYEKETDMMEKATDKWGPRDVDELGIGSNLMGFVTLKDGGADWRKRGHLEGFKGSVQVLDGWSSSVETQEDQERNNLDVSCAKPITVYAEPRWMCVQNIGR</sequence>
<dbReference type="Proteomes" id="UP000275078">
    <property type="component" value="Unassembled WGS sequence"/>
</dbReference>
<dbReference type="InterPro" id="IPR036047">
    <property type="entry name" value="F-box-like_dom_sf"/>
</dbReference>
<evidence type="ECO:0000313" key="1">
    <source>
        <dbReference type="EMBL" id="RPA84572.1"/>
    </source>
</evidence>
<evidence type="ECO:0000313" key="2">
    <source>
        <dbReference type="Proteomes" id="UP000275078"/>
    </source>
</evidence>